<gene>
    <name evidence="2" type="ORF">LSAA_14897</name>
</gene>
<name>A0A7R8D6G6_LEPSM</name>
<dbReference type="GO" id="GO:0003735">
    <property type="term" value="F:structural constituent of ribosome"/>
    <property type="evidence" value="ECO:0007669"/>
    <property type="project" value="InterPro"/>
</dbReference>
<evidence type="ECO:0000256" key="1">
    <source>
        <dbReference type="ARBA" id="ARBA00006242"/>
    </source>
</evidence>
<dbReference type="PANTHER" id="PTHR12534">
    <property type="entry name" value="30S RIBOSOMAL PROTEIN S2 PROKARYOTIC AND ORGANELLAR"/>
    <property type="match status" value="1"/>
</dbReference>
<dbReference type="GO" id="GO:0006412">
    <property type="term" value="P:translation"/>
    <property type="evidence" value="ECO:0007669"/>
    <property type="project" value="InterPro"/>
</dbReference>
<dbReference type="CDD" id="cd01425">
    <property type="entry name" value="RPS2"/>
    <property type="match status" value="1"/>
</dbReference>
<dbReference type="Gene3D" id="3.40.50.10490">
    <property type="entry name" value="Glucose-6-phosphate isomerase like protein, domain 1"/>
    <property type="match status" value="2"/>
</dbReference>
<sequence>MSRLLRLFPRPYAYRSCSHNADLFRARVHMGHVTGSIHPHMKPFIYGTRFGSTIIDLDQTALHLREALNFLAHIANRHVKRNHSLRLSTATVCAHDGDPRASYKCEVRLPDAVIMVHTKNGVKYDEHGAVVDAAKAGIPTIGIVDSDCNPNIISYPIPGNDDSITSIRLYLDLFQKAILLGKEKRNENLRDG</sequence>
<comment type="similarity">
    <text evidence="1">Belongs to the universal ribosomal protein uS2 family.</text>
</comment>
<dbReference type="SUPFAM" id="SSF52313">
    <property type="entry name" value="Ribosomal protein S2"/>
    <property type="match status" value="1"/>
</dbReference>
<accession>A0A7R8D6G6</accession>
<reference evidence="2" key="1">
    <citation type="submission" date="2021-02" db="EMBL/GenBank/DDBJ databases">
        <authorList>
            <person name="Bekaert M."/>
        </authorList>
    </citation>
    <scope>NUCLEOTIDE SEQUENCE</scope>
    <source>
        <strain evidence="2">IoA-00</strain>
    </source>
</reference>
<evidence type="ECO:0000313" key="2">
    <source>
        <dbReference type="EMBL" id="CAF3043760.1"/>
    </source>
</evidence>
<dbReference type="InterPro" id="IPR001865">
    <property type="entry name" value="Ribosomal_uS2"/>
</dbReference>
<dbReference type="InterPro" id="IPR005706">
    <property type="entry name" value="Ribosomal_uS2_bac/mit/plastid"/>
</dbReference>
<dbReference type="GO" id="GO:0005763">
    <property type="term" value="C:mitochondrial small ribosomal subunit"/>
    <property type="evidence" value="ECO:0007669"/>
    <property type="project" value="TreeGrafter"/>
</dbReference>
<dbReference type="PRINTS" id="PR00395">
    <property type="entry name" value="RIBOSOMALS2"/>
</dbReference>
<organism evidence="2 3">
    <name type="scientific">Lepeophtheirus salmonis</name>
    <name type="common">Salmon louse</name>
    <name type="synonym">Caligus salmonis</name>
    <dbReference type="NCBI Taxonomy" id="72036"/>
    <lineage>
        <taxon>Eukaryota</taxon>
        <taxon>Metazoa</taxon>
        <taxon>Ecdysozoa</taxon>
        <taxon>Arthropoda</taxon>
        <taxon>Crustacea</taxon>
        <taxon>Multicrustacea</taxon>
        <taxon>Hexanauplia</taxon>
        <taxon>Copepoda</taxon>
        <taxon>Siphonostomatoida</taxon>
        <taxon>Caligidae</taxon>
        <taxon>Lepeophtheirus</taxon>
    </lineage>
</organism>
<proteinExistence type="inferred from homology"/>
<dbReference type="Pfam" id="PF00318">
    <property type="entry name" value="Ribosomal_S2"/>
    <property type="match status" value="2"/>
</dbReference>
<protein>
    <submittedName>
        <fullName evidence="2">RP-S2</fullName>
    </submittedName>
</protein>
<dbReference type="OrthoDB" id="2320368at2759"/>
<dbReference type="Proteomes" id="UP000675881">
    <property type="component" value="Chromosome 9"/>
</dbReference>
<dbReference type="EMBL" id="HG994588">
    <property type="protein sequence ID" value="CAF3043760.1"/>
    <property type="molecule type" value="Genomic_DNA"/>
</dbReference>
<dbReference type="InterPro" id="IPR023591">
    <property type="entry name" value="Ribosomal_uS2_flav_dom_sf"/>
</dbReference>
<dbReference type="AlphaFoldDB" id="A0A7R8D6G6"/>
<evidence type="ECO:0000313" key="3">
    <source>
        <dbReference type="Proteomes" id="UP000675881"/>
    </source>
</evidence>
<dbReference type="PANTHER" id="PTHR12534:SF0">
    <property type="entry name" value="SMALL RIBOSOMAL SUBUNIT PROTEIN US2M"/>
    <property type="match status" value="1"/>
</dbReference>
<keyword evidence="3" id="KW-1185">Reference proteome</keyword>